<accession>A0A7X0C327</accession>
<keyword evidence="3" id="KW-1185">Reference proteome</keyword>
<evidence type="ECO:0000313" key="2">
    <source>
        <dbReference type="EMBL" id="MBB6347288.1"/>
    </source>
</evidence>
<feature type="compositionally biased region" description="Low complexity" evidence="1">
    <location>
        <begin position="41"/>
        <end position="62"/>
    </location>
</feature>
<protein>
    <submittedName>
        <fullName evidence="2">Uncharacterized protein</fullName>
    </submittedName>
</protein>
<evidence type="ECO:0000256" key="1">
    <source>
        <dbReference type="SAM" id="MobiDB-lite"/>
    </source>
</evidence>
<evidence type="ECO:0000313" key="3">
    <source>
        <dbReference type="Proteomes" id="UP000583800"/>
    </source>
</evidence>
<name>A0A7X0C327_9ACTN</name>
<proteinExistence type="predicted"/>
<gene>
    <name evidence="2" type="ORF">FHU36_003833</name>
</gene>
<dbReference type="Proteomes" id="UP000583800">
    <property type="component" value="Unassembled WGS sequence"/>
</dbReference>
<comment type="caution">
    <text evidence="2">The sequence shown here is derived from an EMBL/GenBank/DDBJ whole genome shotgun (WGS) entry which is preliminary data.</text>
</comment>
<organism evidence="2 3">
    <name type="scientific">Nonomuraea muscovyensis</name>
    <dbReference type="NCBI Taxonomy" id="1124761"/>
    <lineage>
        <taxon>Bacteria</taxon>
        <taxon>Bacillati</taxon>
        <taxon>Actinomycetota</taxon>
        <taxon>Actinomycetes</taxon>
        <taxon>Streptosporangiales</taxon>
        <taxon>Streptosporangiaceae</taxon>
        <taxon>Nonomuraea</taxon>
    </lineage>
</organism>
<dbReference type="EMBL" id="JACHJB010000002">
    <property type="protein sequence ID" value="MBB6347288.1"/>
    <property type="molecule type" value="Genomic_DNA"/>
</dbReference>
<sequence length="246" mass="25577">MMHRTQGHGADPVADLARGVRSGVVLGAAPAARPLDHGRRAAGAARPSSGGRRLRRSLSASRTWTRPGVRADLRTGDGPEFTPLPRHEFLAAQEDVGGLVEDERFAGDGAPGASAVHPGHGDARFAGGVLELFRLDTRQGRGDLDDGCLLLGRDRAAEDVEDAVPGLGRCVLVGDHFVTAFGQLVPELLLVGRPLSEVGVGRAPRATFGGTGSGVPCTRGLVAWISTACARGVLGGSRRQTARPRP</sequence>
<dbReference type="AlphaFoldDB" id="A0A7X0C327"/>
<feature type="region of interest" description="Disordered" evidence="1">
    <location>
        <begin position="31"/>
        <end position="84"/>
    </location>
</feature>
<reference evidence="2 3" key="1">
    <citation type="submission" date="2020-08" db="EMBL/GenBank/DDBJ databases">
        <title>Sequencing the genomes of 1000 actinobacteria strains.</title>
        <authorList>
            <person name="Klenk H.-P."/>
        </authorList>
    </citation>
    <scope>NUCLEOTIDE SEQUENCE [LARGE SCALE GENOMIC DNA]</scope>
    <source>
        <strain evidence="2 3">DSM 45913</strain>
    </source>
</reference>